<dbReference type="EMBL" id="MLJW01005020">
    <property type="protein sequence ID" value="OIQ68923.1"/>
    <property type="molecule type" value="Genomic_DNA"/>
</dbReference>
<comment type="caution">
    <text evidence="1">The sequence shown here is derived from an EMBL/GenBank/DDBJ whole genome shotgun (WGS) entry which is preliminary data.</text>
</comment>
<reference evidence="1" key="1">
    <citation type="submission" date="2016-10" db="EMBL/GenBank/DDBJ databases">
        <title>Sequence of Gallionella enrichment culture.</title>
        <authorList>
            <person name="Poehlein A."/>
            <person name="Muehling M."/>
            <person name="Daniel R."/>
        </authorList>
    </citation>
    <scope>NUCLEOTIDE SEQUENCE</scope>
</reference>
<proteinExistence type="predicted"/>
<gene>
    <name evidence="1" type="ORF">GALL_494800</name>
</gene>
<evidence type="ECO:0000313" key="1">
    <source>
        <dbReference type="EMBL" id="OIQ68923.1"/>
    </source>
</evidence>
<organism evidence="1">
    <name type="scientific">mine drainage metagenome</name>
    <dbReference type="NCBI Taxonomy" id="410659"/>
    <lineage>
        <taxon>unclassified sequences</taxon>
        <taxon>metagenomes</taxon>
        <taxon>ecological metagenomes</taxon>
    </lineage>
</organism>
<accession>A0A1J5PUG0</accession>
<protein>
    <submittedName>
        <fullName evidence="1">Uncharacterized protein</fullName>
    </submittedName>
</protein>
<dbReference type="AlphaFoldDB" id="A0A1J5PUG0"/>
<sequence>MPLPAAVRLLPRVWFNCDGVWLSALPIRFQPFVRSLATSVTGLVAGPLTVTALEALTQKPSLGPMLVNSS</sequence>
<name>A0A1J5PUG0_9ZZZZ</name>